<dbReference type="InterPro" id="IPR000711">
    <property type="entry name" value="ATPase_OSCP/dsu"/>
</dbReference>
<dbReference type="GO" id="GO:0046933">
    <property type="term" value="F:proton-transporting ATP synthase activity, rotational mechanism"/>
    <property type="evidence" value="ECO:0007669"/>
    <property type="project" value="InterPro"/>
</dbReference>
<dbReference type="GO" id="GO:0016020">
    <property type="term" value="C:membrane"/>
    <property type="evidence" value="ECO:0007669"/>
    <property type="project" value="UniProtKB-SubCell"/>
</dbReference>
<keyword evidence="8" id="KW-0066">ATP synthesis</keyword>
<evidence type="ECO:0000256" key="1">
    <source>
        <dbReference type="ARBA" id="ARBA00004370"/>
    </source>
</evidence>
<dbReference type="InterPro" id="IPR026015">
    <property type="entry name" value="ATP_synth_OSCP/delta_N_sf"/>
</dbReference>
<dbReference type="EMBL" id="LSRX01001033">
    <property type="protein sequence ID" value="OLP84555.1"/>
    <property type="molecule type" value="Genomic_DNA"/>
</dbReference>
<evidence type="ECO:0000256" key="6">
    <source>
        <dbReference type="ARBA" id="ARBA00023078"/>
    </source>
</evidence>
<feature type="signal peptide" evidence="9">
    <location>
        <begin position="1"/>
        <end position="22"/>
    </location>
</feature>
<dbReference type="PANTHER" id="PTHR11910">
    <property type="entry name" value="ATP SYNTHASE DELTA CHAIN"/>
    <property type="match status" value="1"/>
</dbReference>
<evidence type="ECO:0000313" key="11">
    <source>
        <dbReference type="Proteomes" id="UP000186817"/>
    </source>
</evidence>
<reference evidence="10 11" key="1">
    <citation type="submission" date="2016-02" db="EMBL/GenBank/DDBJ databases">
        <title>Genome analysis of coral dinoflagellate symbionts highlights evolutionary adaptations to a symbiotic lifestyle.</title>
        <authorList>
            <person name="Aranda M."/>
            <person name="Li Y."/>
            <person name="Liew Y.J."/>
            <person name="Baumgarten S."/>
            <person name="Simakov O."/>
            <person name="Wilson M."/>
            <person name="Piel J."/>
            <person name="Ashoor H."/>
            <person name="Bougouffa S."/>
            <person name="Bajic V.B."/>
            <person name="Ryu T."/>
            <person name="Ravasi T."/>
            <person name="Bayer T."/>
            <person name="Micklem G."/>
            <person name="Kim H."/>
            <person name="Bhak J."/>
            <person name="Lajeunesse T.C."/>
            <person name="Voolstra C.R."/>
        </authorList>
    </citation>
    <scope>NUCLEOTIDE SEQUENCE [LARGE SCALE GENOMIC DNA]</scope>
    <source>
        <strain evidence="10 11">CCMP2467</strain>
    </source>
</reference>
<evidence type="ECO:0000256" key="7">
    <source>
        <dbReference type="ARBA" id="ARBA00023136"/>
    </source>
</evidence>
<evidence type="ECO:0000256" key="2">
    <source>
        <dbReference type="ARBA" id="ARBA00007046"/>
    </source>
</evidence>
<dbReference type="AlphaFoldDB" id="A0A1Q9CNT1"/>
<dbReference type="Pfam" id="PF00213">
    <property type="entry name" value="OSCP"/>
    <property type="match status" value="1"/>
</dbReference>
<comment type="caution">
    <text evidence="10">The sequence shown here is derived from an EMBL/GenBank/DDBJ whole genome shotgun (WGS) entry which is preliminary data.</text>
</comment>
<sequence length="338" mass="36045">MARTMGVAVLAAAVMCFMGKLAFTPSLPAGFGRSAQSGEAAQQRSLTQRQADGSYLKPFGPAVSYAKALREAGQAKGEDAAVMEDILKIKAFYEDEAVFEDLSLVQNDFNLTEVERADQILAMVKPLKSTVVPKFVRFIAKKMRLKGLKAICLEYVQSAYFKESVSPVKVTSAARLTDDQKSKIIEKMKVKCETDSIKLIEEIDANLISGFKLEWGYIDPVNLDAPSHGVDLSLQNILNKKALQVGGGGGVFGVSANVEKVCLPNSAALRGSELFAGAASAASFGAGLAMSVDCWSQTMLSNSVSCAKRSASGEVAIVLLTCADAELAPRLAELALRE</sequence>
<dbReference type="Gene3D" id="1.10.520.20">
    <property type="entry name" value="N-terminal domain of the delta subunit of the F1F0-ATP synthase"/>
    <property type="match status" value="1"/>
</dbReference>
<evidence type="ECO:0000256" key="9">
    <source>
        <dbReference type="SAM" id="SignalP"/>
    </source>
</evidence>
<comment type="subcellular location">
    <subcellularLocation>
        <location evidence="1">Membrane</location>
    </subcellularLocation>
</comment>
<keyword evidence="4" id="KW-0375">Hydrogen ion transport</keyword>
<keyword evidence="3" id="KW-0813">Transport</keyword>
<proteinExistence type="inferred from homology"/>
<accession>A0A1Q9CNT1</accession>
<dbReference type="OrthoDB" id="433087at2759"/>
<comment type="similarity">
    <text evidence="2">Belongs to the ATPase delta chain family.</text>
</comment>
<gene>
    <name evidence="10" type="primary">atpD</name>
    <name evidence="10" type="ORF">AK812_SmicGene34556</name>
</gene>
<dbReference type="HAMAP" id="MF_01416">
    <property type="entry name" value="ATP_synth_delta_bact"/>
    <property type="match status" value="1"/>
</dbReference>
<evidence type="ECO:0000256" key="3">
    <source>
        <dbReference type="ARBA" id="ARBA00022448"/>
    </source>
</evidence>
<feature type="chain" id="PRO_5013339659" evidence="9">
    <location>
        <begin position="23"/>
        <end position="338"/>
    </location>
</feature>
<dbReference type="PROSITE" id="PS00389">
    <property type="entry name" value="ATPASE_DELTA"/>
    <property type="match status" value="1"/>
</dbReference>
<protein>
    <submittedName>
        <fullName evidence="10">ATP synthase subunit delta, chloroplastic</fullName>
    </submittedName>
</protein>
<name>A0A1Q9CNT1_SYMMI</name>
<dbReference type="SUPFAM" id="SSF47928">
    <property type="entry name" value="N-terminal domain of the delta subunit of the F1F0-ATP synthase"/>
    <property type="match status" value="1"/>
</dbReference>
<dbReference type="NCBIfam" id="TIGR01145">
    <property type="entry name" value="ATP_synt_delta"/>
    <property type="match status" value="1"/>
</dbReference>
<evidence type="ECO:0000313" key="10">
    <source>
        <dbReference type="EMBL" id="OLP84555.1"/>
    </source>
</evidence>
<keyword evidence="6" id="KW-0793">Thylakoid</keyword>
<dbReference type="InterPro" id="IPR020781">
    <property type="entry name" value="ATPase_OSCP/d_CS"/>
</dbReference>
<keyword evidence="5" id="KW-0406">Ion transport</keyword>
<evidence type="ECO:0000256" key="4">
    <source>
        <dbReference type="ARBA" id="ARBA00022781"/>
    </source>
</evidence>
<organism evidence="10 11">
    <name type="scientific">Symbiodinium microadriaticum</name>
    <name type="common">Dinoflagellate</name>
    <name type="synonym">Zooxanthella microadriatica</name>
    <dbReference type="NCBI Taxonomy" id="2951"/>
    <lineage>
        <taxon>Eukaryota</taxon>
        <taxon>Sar</taxon>
        <taxon>Alveolata</taxon>
        <taxon>Dinophyceae</taxon>
        <taxon>Suessiales</taxon>
        <taxon>Symbiodiniaceae</taxon>
        <taxon>Symbiodinium</taxon>
    </lineage>
</organism>
<evidence type="ECO:0000256" key="8">
    <source>
        <dbReference type="ARBA" id="ARBA00023310"/>
    </source>
</evidence>
<keyword evidence="7" id="KW-0472">Membrane</keyword>
<keyword evidence="11" id="KW-1185">Reference proteome</keyword>
<dbReference type="OMA" id="YQQMAIE"/>
<dbReference type="Proteomes" id="UP000186817">
    <property type="component" value="Unassembled WGS sequence"/>
</dbReference>
<evidence type="ECO:0000256" key="5">
    <source>
        <dbReference type="ARBA" id="ARBA00023065"/>
    </source>
</evidence>
<keyword evidence="9" id="KW-0732">Signal</keyword>